<dbReference type="AlphaFoldDB" id="A0A6J1WD55"/>
<feature type="compositionally biased region" description="Basic and acidic residues" evidence="12">
    <location>
        <begin position="46"/>
        <end position="57"/>
    </location>
</feature>
<dbReference type="Proteomes" id="UP001652740">
    <property type="component" value="Unplaced"/>
</dbReference>
<feature type="transmembrane region" description="Helical" evidence="11">
    <location>
        <begin position="312"/>
        <end position="336"/>
    </location>
</feature>
<proteinExistence type="inferred from homology"/>
<dbReference type="GeneID" id="113512000"/>
<feature type="transmembrane region" description="Helical" evidence="11">
    <location>
        <begin position="400"/>
        <end position="421"/>
    </location>
</feature>
<evidence type="ECO:0000256" key="3">
    <source>
        <dbReference type="ARBA" id="ARBA00022692"/>
    </source>
</evidence>
<evidence type="ECO:0000313" key="15">
    <source>
        <dbReference type="RefSeq" id="XP_026751549.2"/>
    </source>
</evidence>
<evidence type="ECO:0000256" key="8">
    <source>
        <dbReference type="ARBA" id="ARBA00023136"/>
    </source>
</evidence>
<comment type="subcellular location">
    <subcellularLocation>
        <location evidence="1 11">Membrane</location>
        <topology evidence="1 11">Multi-pass membrane protein</topology>
    </subcellularLocation>
</comment>
<protein>
    <recommendedName>
        <fullName evidence="11">Chloride channel protein</fullName>
    </recommendedName>
</protein>
<gene>
    <name evidence="15" type="primary">LOC113512000</name>
</gene>
<keyword evidence="6 11" id="KW-0406">Ion transport</keyword>
<dbReference type="PANTHER" id="PTHR11689">
    <property type="entry name" value="CHLORIDE CHANNEL PROTEIN CLC FAMILY MEMBER"/>
    <property type="match status" value="1"/>
</dbReference>
<feature type="transmembrane region" description="Helical" evidence="11">
    <location>
        <begin position="500"/>
        <end position="522"/>
    </location>
</feature>
<dbReference type="Gene3D" id="3.10.580.10">
    <property type="entry name" value="CBS-domain"/>
    <property type="match status" value="1"/>
</dbReference>
<dbReference type="InterPro" id="IPR014743">
    <property type="entry name" value="Cl-channel_core"/>
</dbReference>
<keyword evidence="7 10" id="KW-0129">CBS domain</keyword>
<keyword evidence="8 11" id="KW-0472">Membrane</keyword>
<dbReference type="GO" id="GO:0005765">
    <property type="term" value="C:lysosomal membrane"/>
    <property type="evidence" value="ECO:0007669"/>
    <property type="project" value="TreeGrafter"/>
</dbReference>
<dbReference type="GO" id="GO:0005254">
    <property type="term" value="F:chloride channel activity"/>
    <property type="evidence" value="ECO:0007669"/>
    <property type="project" value="UniProtKB-UniRule"/>
</dbReference>
<dbReference type="InterPro" id="IPR000644">
    <property type="entry name" value="CBS_dom"/>
</dbReference>
<keyword evidence="2 11" id="KW-0813">Transport</keyword>
<keyword evidence="9 11" id="KW-0868">Chloride</keyword>
<feature type="transmembrane region" description="Helical" evidence="11">
    <location>
        <begin position="160"/>
        <end position="185"/>
    </location>
</feature>
<dbReference type="RefSeq" id="XP_026751549.2">
    <property type="nucleotide sequence ID" value="XM_026895748.3"/>
</dbReference>
<evidence type="ECO:0000256" key="7">
    <source>
        <dbReference type="ARBA" id="ARBA00023122"/>
    </source>
</evidence>
<keyword evidence="5 11" id="KW-1133">Transmembrane helix</keyword>
<comment type="caution">
    <text evidence="11">Lacks conserved residue(s) required for the propagation of feature annotation.</text>
</comment>
<dbReference type="SUPFAM" id="SSF81340">
    <property type="entry name" value="Clc chloride channel"/>
    <property type="match status" value="1"/>
</dbReference>
<dbReference type="InterPro" id="IPR046342">
    <property type="entry name" value="CBS_dom_sf"/>
</dbReference>
<feature type="region of interest" description="Disordered" evidence="12">
    <location>
        <begin position="41"/>
        <end position="60"/>
    </location>
</feature>
<dbReference type="PRINTS" id="PR00762">
    <property type="entry name" value="CLCHANNEL"/>
</dbReference>
<evidence type="ECO:0000313" key="14">
    <source>
        <dbReference type="Proteomes" id="UP001652740"/>
    </source>
</evidence>
<dbReference type="FunCoup" id="A0A6J1WD55">
    <property type="interactions" value="882"/>
</dbReference>
<dbReference type="Pfam" id="PF00571">
    <property type="entry name" value="CBS"/>
    <property type="match status" value="1"/>
</dbReference>
<evidence type="ECO:0000256" key="5">
    <source>
        <dbReference type="ARBA" id="ARBA00022989"/>
    </source>
</evidence>
<feature type="transmembrane region" description="Helical" evidence="11">
    <location>
        <begin position="356"/>
        <end position="380"/>
    </location>
</feature>
<evidence type="ECO:0000256" key="6">
    <source>
        <dbReference type="ARBA" id="ARBA00023065"/>
    </source>
</evidence>
<dbReference type="InterPro" id="IPR051280">
    <property type="entry name" value="Cl-channel/antiporter"/>
</dbReference>
<keyword evidence="4" id="KW-0677">Repeat</keyword>
<evidence type="ECO:0000256" key="9">
    <source>
        <dbReference type="ARBA" id="ARBA00023214"/>
    </source>
</evidence>
<feature type="transmembrane region" description="Helical" evidence="11">
    <location>
        <begin position="115"/>
        <end position="139"/>
    </location>
</feature>
<feature type="transmembrane region" description="Helical" evidence="11">
    <location>
        <begin position="276"/>
        <end position="300"/>
    </location>
</feature>
<dbReference type="CDD" id="cd03685">
    <property type="entry name" value="ClC_6_like"/>
    <property type="match status" value="1"/>
</dbReference>
<dbReference type="PANTHER" id="PTHR11689:SF136">
    <property type="entry name" value="H(+)_CL(-) EXCHANGE TRANSPORTER 7"/>
    <property type="match status" value="1"/>
</dbReference>
<keyword evidence="14" id="KW-1185">Reference proteome</keyword>
<accession>A0A6J1WD55</accession>
<dbReference type="CDD" id="cd04591">
    <property type="entry name" value="CBS_pair_voltage-gated_CLC_euk_bac"/>
    <property type="match status" value="1"/>
</dbReference>
<feature type="transmembrane region" description="Helical" evidence="11">
    <location>
        <begin position="474"/>
        <end position="494"/>
    </location>
</feature>
<dbReference type="PROSITE" id="PS51371">
    <property type="entry name" value="CBS"/>
    <property type="match status" value="1"/>
</dbReference>
<dbReference type="SUPFAM" id="SSF54631">
    <property type="entry name" value="CBS-domain pair"/>
    <property type="match status" value="1"/>
</dbReference>
<reference evidence="15" key="1">
    <citation type="submission" date="2025-08" db="UniProtKB">
        <authorList>
            <consortium name="RefSeq"/>
        </authorList>
    </citation>
    <scope>IDENTIFICATION</scope>
    <source>
        <tissue evidence="15">Whole larvae</tissue>
    </source>
</reference>
<dbReference type="Gene3D" id="1.10.3080.10">
    <property type="entry name" value="Clc chloride channel"/>
    <property type="match status" value="1"/>
</dbReference>
<dbReference type="InParanoid" id="A0A6J1WD55"/>
<dbReference type="KEGG" id="gmw:113512000"/>
<evidence type="ECO:0000256" key="11">
    <source>
        <dbReference type="RuleBase" id="RU361221"/>
    </source>
</evidence>
<feature type="domain" description="CBS" evidence="13">
    <location>
        <begin position="729"/>
        <end position="791"/>
    </location>
</feature>
<evidence type="ECO:0000256" key="1">
    <source>
        <dbReference type="ARBA" id="ARBA00004141"/>
    </source>
</evidence>
<comment type="similarity">
    <text evidence="11">Belongs to the chloride channel (TC 2.A.49) family.</text>
</comment>
<evidence type="ECO:0000256" key="2">
    <source>
        <dbReference type="ARBA" id="ARBA00022448"/>
    </source>
</evidence>
<keyword evidence="3 11" id="KW-0812">Transmembrane</keyword>
<evidence type="ECO:0000259" key="13">
    <source>
        <dbReference type="PROSITE" id="PS51371"/>
    </source>
</evidence>
<evidence type="ECO:0000256" key="10">
    <source>
        <dbReference type="PROSITE-ProRule" id="PRU00703"/>
    </source>
</evidence>
<organism evidence="14 15">
    <name type="scientific">Galleria mellonella</name>
    <name type="common">Greater wax moth</name>
    <dbReference type="NCBI Taxonomy" id="7137"/>
    <lineage>
        <taxon>Eukaryota</taxon>
        <taxon>Metazoa</taxon>
        <taxon>Ecdysozoa</taxon>
        <taxon>Arthropoda</taxon>
        <taxon>Hexapoda</taxon>
        <taxon>Insecta</taxon>
        <taxon>Pterygota</taxon>
        <taxon>Neoptera</taxon>
        <taxon>Endopterygota</taxon>
        <taxon>Lepidoptera</taxon>
        <taxon>Glossata</taxon>
        <taxon>Ditrysia</taxon>
        <taxon>Pyraloidea</taxon>
        <taxon>Pyralidae</taxon>
        <taxon>Galleriinae</taxon>
        <taxon>Galleria</taxon>
    </lineage>
</organism>
<dbReference type="Pfam" id="PF00654">
    <property type="entry name" value="Voltage_CLC"/>
    <property type="match status" value="1"/>
</dbReference>
<name>A0A6J1WD55_GALME</name>
<dbReference type="InterPro" id="IPR001807">
    <property type="entry name" value="ClC"/>
</dbReference>
<evidence type="ECO:0000256" key="12">
    <source>
        <dbReference type="SAM" id="MobiDB-lite"/>
    </source>
</evidence>
<evidence type="ECO:0000256" key="4">
    <source>
        <dbReference type="ARBA" id="ARBA00022737"/>
    </source>
</evidence>
<dbReference type="SMART" id="SM00116">
    <property type="entry name" value="CBS"/>
    <property type="match status" value="2"/>
</dbReference>
<sequence length="798" mass="88832">MNNSNDNVNFIVGDSTSIGSTSDTARLISNDEASTSNYTQFNKTSNYEHSDSDDLHGSHGIRRRHPVQKIEPGSMNMLSAKYESLDYDTCENHLLLDEERKRGYPFIVKKDMARWFIILLIGAITALIAFIIDICIEEFSNIKYKELKKSVDKYVLMDRLYIPYLLWVLSNICVVFIGSILVAYVEPVASGSGIPQVKCYLNGVKVPRVVRIKTLVVKAIGVISAVVGGLAGGKEGPMIHCGSVVAAGISQGKSTTFNKDFNIFQYFRDDHEKREFVSAGAAAGVSAAFGAPIGGVLFSLEEGASFWNQALTWRTFFGTVIATFTLNFALSAYHGHPGELSFPGLLNLGKMEPFPFQFYELPIFMLFGAIGGILGALWNYINYRLAVFRIRYISTPWLRVVEACMVAAASATCGFLMMFLLNDCRPLGEDPTKVPLQLYCADGEYSVMAAIWFQTPEASVRSFLHDPLGSYKPMSILVFVVCYFLLSTWTFGLAVSSGIFIPNLLTGAAWGRLLALGMQAIVPSMTINSAKYALIGAAAQLGGVVRMTISLTVIIIETTGQISNALPIIITLVVAKWVGDFFSEGIYDIHIQLAAIPLLPWEPPPLAHNVYASEVMSHPVFTLRTVENVGHIVELLRLVSYNGFPVVDPPLTDDAEVTTYKRLRGLILRSQLIVLLQNKLYNENANTSWPNLNVDMKIFRKEYPRFPSIAELEISEWEKTCTIDLRPYMNPSPYTLPHRASLPRLFRLFRALGLRHLPIVNDVNEVVGMVTRKDIARYRVWRHCGHMGMEELVLSNEI</sequence>